<keyword evidence="2" id="KW-0812">Transmembrane</keyword>
<comment type="caution">
    <text evidence="4">The sequence shown here is derived from an EMBL/GenBank/DDBJ whole genome shotgun (WGS) entry which is preliminary data.</text>
</comment>
<dbReference type="OrthoDB" id="5288204at2"/>
<dbReference type="RefSeq" id="WP_009851810.1">
    <property type="nucleotide sequence ID" value="NZ_DS022296.1"/>
</dbReference>
<feature type="transmembrane region" description="Helical" evidence="2">
    <location>
        <begin position="45"/>
        <end position="67"/>
    </location>
</feature>
<dbReference type="AlphaFoldDB" id="Q0EYL2"/>
<keyword evidence="2" id="KW-0472">Membrane</keyword>
<dbReference type="InterPro" id="IPR051203">
    <property type="entry name" value="Polysaccharide_Synthase-Rel"/>
</dbReference>
<dbReference type="Pfam" id="PF02719">
    <property type="entry name" value="Polysacc_synt_2"/>
    <property type="match status" value="1"/>
</dbReference>
<gene>
    <name evidence="4" type="ORF">SPV1_00210</name>
</gene>
<sequence>MKMLVSLRNRWLVIAHDMAWIPLAIWMAFWLRFNMDVVPSVYLEPLHLLIAVSVPLQFVVFWYFGLYRGIWRFASIPDLLRIIQAVAVGSLLSFTVMFVLQRLEGIPRSVLILYPVILAMGLASPRLFYRWVKDRHIDLKAASGKRALVIGAGQAGELLVRDLLKSGPYSTVGFLDDADRRQGQEIHGVRVIGSLADLEKTVARHCVEVVLLAVPSASHQTIQSIVQRCQQMQVACRILPSVAELADGRVEVSRLRSVQIEDLLGRDTVELDYAGIHQLIAGETVLVTGAGGSIGSELCRQILHQKPSRLLLLDHGEFNLYTIDQQLRSTGEEQGVAVSAILGDIRDQTRMRWVFESFRPDIVFNAAAYKHVPLVEENPVEGIKTNVLGTCQLADLAVAYGVKKFVQISTDKAVNPTNVMGASKRTAEIYCQNLNRREDPTAFITTRFGNVLGSAGSVVPLFRKQIEAGGPITVTHPDITRYFMTIPEAVSLILQAGSMGKGGEIFVLDMGEPVKIVDLAEQMIRLTGLEPGRDIEISFTGLRPGEKLYEELFHGSEPLTTTMHPKIMLSGSREVDWQAMQQGLHALRDACEMRDVSLLHRQLRQLVPEFVSGVIQDGDN</sequence>
<evidence type="ECO:0000256" key="2">
    <source>
        <dbReference type="SAM" id="Phobius"/>
    </source>
</evidence>
<proteinExistence type="inferred from homology"/>
<feature type="transmembrane region" description="Helical" evidence="2">
    <location>
        <begin position="12"/>
        <end position="33"/>
    </location>
</feature>
<dbReference type="STRING" id="314344.AL013_07980"/>
<dbReference type="Gene3D" id="3.40.50.720">
    <property type="entry name" value="NAD(P)-binding Rossmann-like Domain"/>
    <property type="match status" value="2"/>
</dbReference>
<dbReference type="InterPro" id="IPR036291">
    <property type="entry name" value="NAD(P)-bd_dom_sf"/>
</dbReference>
<dbReference type="SUPFAM" id="SSF53335">
    <property type="entry name" value="S-adenosyl-L-methionine-dependent methyltransferases"/>
    <property type="match status" value="1"/>
</dbReference>
<evidence type="ECO:0000256" key="1">
    <source>
        <dbReference type="ARBA" id="ARBA00007430"/>
    </source>
</evidence>
<reference evidence="4 5" key="1">
    <citation type="submission" date="2006-09" db="EMBL/GenBank/DDBJ databases">
        <authorList>
            <person name="Emerson D."/>
            <person name="Ferriera S."/>
            <person name="Johnson J."/>
            <person name="Kravitz S."/>
            <person name="Halpern A."/>
            <person name="Remington K."/>
            <person name="Beeson K."/>
            <person name="Tran B."/>
            <person name="Rogers Y.-H."/>
            <person name="Friedman R."/>
            <person name="Venter J.C."/>
        </authorList>
    </citation>
    <scope>NUCLEOTIDE SEQUENCE [LARGE SCALE GENOMIC DNA]</scope>
    <source>
        <strain evidence="4 5">PV-1</strain>
    </source>
</reference>
<dbReference type="Proteomes" id="UP000005297">
    <property type="component" value="Unassembled WGS sequence"/>
</dbReference>
<feature type="domain" description="Polysaccharide biosynthesis protein CapD-like" evidence="3">
    <location>
        <begin position="285"/>
        <end position="569"/>
    </location>
</feature>
<dbReference type="InterPro" id="IPR003869">
    <property type="entry name" value="Polysac_CapD-like"/>
</dbReference>
<dbReference type="InterPro" id="IPR029063">
    <property type="entry name" value="SAM-dependent_MTases_sf"/>
</dbReference>
<evidence type="ECO:0000259" key="3">
    <source>
        <dbReference type="Pfam" id="PF02719"/>
    </source>
</evidence>
<dbReference type="CDD" id="cd05237">
    <property type="entry name" value="UDP_invert_4-6DH_SDR_e"/>
    <property type="match status" value="1"/>
</dbReference>
<evidence type="ECO:0000313" key="4">
    <source>
        <dbReference type="EMBL" id="EAU54355.1"/>
    </source>
</evidence>
<dbReference type="HOGENOM" id="CLU_013560_5_2_0"/>
<feature type="transmembrane region" description="Helical" evidence="2">
    <location>
        <begin position="79"/>
        <end position="100"/>
    </location>
</feature>
<organism evidence="4 5">
    <name type="scientific">Mariprofundus ferrooxydans PV-1</name>
    <dbReference type="NCBI Taxonomy" id="314345"/>
    <lineage>
        <taxon>Bacteria</taxon>
        <taxon>Pseudomonadati</taxon>
        <taxon>Pseudomonadota</taxon>
        <taxon>Candidatius Mariprofundia</taxon>
        <taxon>Mariprofundales</taxon>
        <taxon>Mariprofundaceae</taxon>
        <taxon>Mariprofundus</taxon>
    </lineage>
</organism>
<dbReference type="PANTHER" id="PTHR43318">
    <property type="entry name" value="UDP-N-ACETYLGLUCOSAMINE 4,6-DEHYDRATASE"/>
    <property type="match status" value="1"/>
</dbReference>
<dbReference type="SUPFAM" id="SSF51735">
    <property type="entry name" value="NAD(P)-binding Rossmann-fold domains"/>
    <property type="match status" value="1"/>
</dbReference>
<dbReference type="InParanoid" id="Q0EYL2"/>
<dbReference type="Pfam" id="PF13727">
    <property type="entry name" value="CoA_binding_3"/>
    <property type="match status" value="1"/>
</dbReference>
<evidence type="ECO:0000313" key="5">
    <source>
        <dbReference type="Proteomes" id="UP000005297"/>
    </source>
</evidence>
<accession>Q0EYL2</accession>
<comment type="similarity">
    <text evidence="1">Belongs to the polysaccharide synthase family.</text>
</comment>
<name>Q0EYL2_9PROT</name>
<dbReference type="eggNOG" id="COG1086">
    <property type="taxonomic scope" value="Bacteria"/>
</dbReference>
<keyword evidence="2" id="KW-1133">Transmembrane helix</keyword>
<dbReference type="PANTHER" id="PTHR43318:SF1">
    <property type="entry name" value="POLYSACCHARIDE BIOSYNTHESIS PROTEIN EPSC-RELATED"/>
    <property type="match status" value="1"/>
</dbReference>
<dbReference type="EMBL" id="AATS01000009">
    <property type="protein sequence ID" value="EAU54355.1"/>
    <property type="molecule type" value="Genomic_DNA"/>
</dbReference>
<keyword evidence="5" id="KW-1185">Reference proteome</keyword>
<protein>
    <recommendedName>
        <fullName evidence="3">Polysaccharide biosynthesis protein CapD-like domain-containing protein</fullName>
    </recommendedName>
</protein>